<reference evidence="8 9" key="1">
    <citation type="submission" date="2019-05" db="EMBL/GenBank/DDBJ databases">
        <title>Algicella ahnfeltiae gen. nov., sp. nov., a novel marine bacterium of the family Flavobacteriaceae isolated from a red alga.</title>
        <authorList>
            <person name="Nedashkovskaya O.I."/>
            <person name="Kukhlevskiy A.D."/>
            <person name="Kim S.-G."/>
            <person name="Zhukova N.V."/>
            <person name="Mikhailov V.V."/>
        </authorList>
    </citation>
    <scope>NUCLEOTIDE SEQUENCE [LARGE SCALE GENOMIC DNA]</scope>
    <source>
        <strain evidence="8 9">10Alg115</strain>
    </source>
</reference>
<dbReference type="InterPro" id="IPR003594">
    <property type="entry name" value="HATPase_dom"/>
</dbReference>
<dbReference type="Proteomes" id="UP000306229">
    <property type="component" value="Chromosome"/>
</dbReference>
<dbReference type="KEGG" id="fbe:FF125_17305"/>
<dbReference type="SMART" id="SM00387">
    <property type="entry name" value="HATPase_c"/>
    <property type="match status" value="1"/>
</dbReference>
<dbReference type="CDD" id="cd16917">
    <property type="entry name" value="HATPase_UhpB-NarQ-NarX-like"/>
    <property type="match status" value="1"/>
</dbReference>
<dbReference type="SUPFAM" id="SSF48452">
    <property type="entry name" value="TPR-like"/>
    <property type="match status" value="2"/>
</dbReference>
<evidence type="ECO:0000259" key="7">
    <source>
        <dbReference type="PROSITE" id="PS50109"/>
    </source>
</evidence>
<sequence>MLHFPLKKSTFKIVPFFFFMLSGFWFYAQTDSLEKEIEKNLQSKEYELVLSNIEKLESNPYYLRSRKNNLNLLKAKFYYNTNQHEEAVNLLLKGHSELSGDSSQDPLYLKYIKYLGKIFNEAQNFNKSNDYYKEVLEKSLLLNDTIEILDAYLALGKNYYNKEENDSAVIHFKKMLNYPITPKTENFISFSYNNLGIIASETSLEEAEDFYGKSFAIKEKQKDTVGLATAIMNLGGIYYEKQQFIKANDNYYKAYESVKDLNSEKAVKVKEYALYNLAYANEELGNFKKAYRYLEEATDLTSSINEVNVAENISEIEAKYNAAKQAQKIEEEKSLRLRAQFLFYGSALALLAFIILAYIYYRNYRLKQKSKIEQLENETQARIINATIDAKEKERKTIAEILHNSVSALLSSANLHLQATKSQLKANAPQEISKAQSIVKEASVKIRDLSHELISSVLLKFGLAFAVHDICQKYSNSEITLRSDDRGLTRYDQDFEIKIYSIIEELINNILKHSNASNATIMLVQREDNMLSVRLSDDGIGFDVKTIKNKNGLGLSHINARIKAMNGIFNIVSSAGKGTSIFILVPIQNKLEGLK</sequence>
<dbReference type="OrthoDB" id="9760839at2"/>
<dbReference type="SMART" id="SM00028">
    <property type="entry name" value="TPR"/>
    <property type="match status" value="3"/>
</dbReference>
<keyword evidence="6" id="KW-0812">Transmembrane</keyword>
<evidence type="ECO:0000313" key="8">
    <source>
        <dbReference type="EMBL" id="QCX40118.1"/>
    </source>
</evidence>
<evidence type="ECO:0000256" key="4">
    <source>
        <dbReference type="ARBA" id="ARBA00022777"/>
    </source>
</evidence>
<dbReference type="Gene3D" id="3.30.565.10">
    <property type="entry name" value="Histidine kinase-like ATPase, C-terminal domain"/>
    <property type="match status" value="1"/>
</dbReference>
<dbReference type="EC" id="2.7.13.3" evidence="2"/>
<feature type="transmembrane region" description="Helical" evidence="6">
    <location>
        <begin position="12"/>
        <end position="28"/>
    </location>
</feature>
<dbReference type="PANTHER" id="PTHR24421">
    <property type="entry name" value="NITRATE/NITRITE SENSOR PROTEIN NARX-RELATED"/>
    <property type="match status" value="1"/>
</dbReference>
<dbReference type="EMBL" id="CP040749">
    <property type="protein sequence ID" value="QCX40118.1"/>
    <property type="molecule type" value="Genomic_DNA"/>
</dbReference>
<evidence type="ECO:0000313" key="9">
    <source>
        <dbReference type="Proteomes" id="UP000306229"/>
    </source>
</evidence>
<organism evidence="8 9">
    <name type="scientific">Aureibaculum algae</name>
    <dbReference type="NCBI Taxonomy" id="2584122"/>
    <lineage>
        <taxon>Bacteria</taxon>
        <taxon>Pseudomonadati</taxon>
        <taxon>Bacteroidota</taxon>
        <taxon>Flavobacteriia</taxon>
        <taxon>Flavobacteriales</taxon>
        <taxon>Flavobacteriaceae</taxon>
        <taxon>Aureibaculum</taxon>
    </lineage>
</organism>
<dbReference type="AlphaFoldDB" id="A0A5B7TV61"/>
<protein>
    <recommendedName>
        <fullName evidence="2">histidine kinase</fullName>
        <ecNumber evidence="2">2.7.13.3</ecNumber>
    </recommendedName>
</protein>
<keyword evidence="9" id="KW-1185">Reference proteome</keyword>
<feature type="transmembrane region" description="Helical" evidence="6">
    <location>
        <begin position="341"/>
        <end position="361"/>
    </location>
</feature>
<dbReference type="InterPro" id="IPR011990">
    <property type="entry name" value="TPR-like_helical_dom_sf"/>
</dbReference>
<feature type="domain" description="Histidine kinase" evidence="7">
    <location>
        <begin position="397"/>
        <end position="589"/>
    </location>
</feature>
<dbReference type="Pfam" id="PF02518">
    <property type="entry name" value="HATPase_c"/>
    <property type="match status" value="1"/>
</dbReference>
<keyword evidence="6" id="KW-0472">Membrane</keyword>
<dbReference type="GO" id="GO:0000160">
    <property type="term" value="P:phosphorelay signal transduction system"/>
    <property type="evidence" value="ECO:0007669"/>
    <property type="project" value="UniProtKB-KW"/>
</dbReference>
<dbReference type="InterPro" id="IPR050482">
    <property type="entry name" value="Sensor_HK_TwoCompSys"/>
</dbReference>
<dbReference type="InterPro" id="IPR036890">
    <property type="entry name" value="HATPase_C_sf"/>
</dbReference>
<dbReference type="PANTHER" id="PTHR24421:SF10">
    <property type="entry name" value="NITRATE_NITRITE SENSOR PROTEIN NARQ"/>
    <property type="match status" value="1"/>
</dbReference>
<dbReference type="GO" id="GO:0004673">
    <property type="term" value="F:protein histidine kinase activity"/>
    <property type="evidence" value="ECO:0007669"/>
    <property type="project" value="UniProtKB-EC"/>
</dbReference>
<evidence type="ECO:0000256" key="5">
    <source>
        <dbReference type="ARBA" id="ARBA00023012"/>
    </source>
</evidence>
<dbReference type="Gene3D" id="1.25.40.10">
    <property type="entry name" value="Tetratricopeptide repeat domain"/>
    <property type="match status" value="2"/>
</dbReference>
<dbReference type="InterPro" id="IPR005467">
    <property type="entry name" value="His_kinase_dom"/>
</dbReference>
<evidence type="ECO:0000256" key="3">
    <source>
        <dbReference type="ARBA" id="ARBA00022679"/>
    </source>
</evidence>
<evidence type="ECO:0000256" key="2">
    <source>
        <dbReference type="ARBA" id="ARBA00012438"/>
    </source>
</evidence>
<evidence type="ECO:0000256" key="1">
    <source>
        <dbReference type="ARBA" id="ARBA00000085"/>
    </source>
</evidence>
<name>A0A5B7TV61_9FLAO</name>
<keyword evidence="4" id="KW-0418">Kinase</keyword>
<dbReference type="RefSeq" id="WP_138950953.1">
    <property type="nucleotide sequence ID" value="NZ_CP040749.1"/>
</dbReference>
<comment type="catalytic activity">
    <reaction evidence="1">
        <text>ATP + protein L-histidine = ADP + protein N-phospho-L-histidine.</text>
        <dbReference type="EC" id="2.7.13.3"/>
    </reaction>
</comment>
<gene>
    <name evidence="8" type="ORF">FF125_17305</name>
</gene>
<dbReference type="Gene3D" id="1.20.5.1930">
    <property type="match status" value="1"/>
</dbReference>
<evidence type="ECO:0000256" key="6">
    <source>
        <dbReference type="SAM" id="Phobius"/>
    </source>
</evidence>
<dbReference type="PROSITE" id="PS50109">
    <property type="entry name" value="HIS_KIN"/>
    <property type="match status" value="1"/>
</dbReference>
<dbReference type="SUPFAM" id="SSF55874">
    <property type="entry name" value="ATPase domain of HSP90 chaperone/DNA topoisomerase II/histidine kinase"/>
    <property type="match status" value="1"/>
</dbReference>
<dbReference type="PRINTS" id="PR00344">
    <property type="entry name" value="BCTRLSENSOR"/>
</dbReference>
<dbReference type="InterPro" id="IPR019734">
    <property type="entry name" value="TPR_rpt"/>
</dbReference>
<keyword evidence="5" id="KW-0902">Two-component regulatory system</keyword>
<keyword evidence="6" id="KW-1133">Transmembrane helix</keyword>
<keyword evidence="3" id="KW-0808">Transferase</keyword>
<accession>A0A5B7TV61</accession>
<dbReference type="InterPro" id="IPR004358">
    <property type="entry name" value="Sig_transdc_His_kin-like_C"/>
</dbReference>
<proteinExistence type="predicted"/>